<dbReference type="InterPro" id="IPR027417">
    <property type="entry name" value="P-loop_NTPase"/>
</dbReference>
<evidence type="ECO:0000256" key="4">
    <source>
        <dbReference type="SAM" id="Coils"/>
    </source>
</evidence>
<dbReference type="PANTHER" id="PTHR45916">
    <property type="entry name" value="STRUCTURAL MAINTENANCE OF CHROMOSOMES PROTEIN 5"/>
    <property type="match status" value="1"/>
</dbReference>
<dbReference type="PANTHER" id="PTHR45916:SF1">
    <property type="entry name" value="STRUCTURAL MAINTENANCE OF CHROMOSOMES PROTEIN 5"/>
    <property type="match status" value="1"/>
</dbReference>
<evidence type="ECO:0000256" key="1">
    <source>
        <dbReference type="ARBA" id="ARBA00010171"/>
    </source>
</evidence>
<dbReference type="PaxDb" id="121845-A0A1S3CV06"/>
<feature type="coiled-coil region" evidence="4">
    <location>
        <begin position="27"/>
        <end position="170"/>
    </location>
</feature>
<dbReference type="SUPFAM" id="SSF52540">
    <property type="entry name" value="P-loop containing nucleoside triphosphate hydrolases"/>
    <property type="match status" value="1"/>
</dbReference>
<reference evidence="6" key="1">
    <citation type="submission" date="2025-08" db="UniProtKB">
        <authorList>
            <consortium name="RefSeq"/>
        </authorList>
    </citation>
    <scope>IDENTIFICATION</scope>
</reference>
<dbReference type="STRING" id="121845.A0A1S3CV06"/>
<dbReference type="KEGG" id="dci:103505774"/>
<dbReference type="OMA" id="HEMNCAG"/>
<evidence type="ECO:0000313" key="6">
    <source>
        <dbReference type="RefSeq" id="XP_008468360.1"/>
    </source>
</evidence>
<dbReference type="Gene3D" id="3.40.50.300">
    <property type="entry name" value="P-loop containing nucleotide triphosphate hydrolases"/>
    <property type="match status" value="1"/>
</dbReference>
<name>A0A1S3CV06_DIACI</name>
<dbReference type="GO" id="GO:0003697">
    <property type="term" value="F:single-stranded DNA binding"/>
    <property type="evidence" value="ECO:0007669"/>
    <property type="project" value="TreeGrafter"/>
</dbReference>
<dbReference type="Proteomes" id="UP000079169">
    <property type="component" value="Unplaced"/>
</dbReference>
<sequence length="345" mass="39606">ANLNKLAAISKKLPEYCTAVISSEEKVDLLKLTLNQERKTLERFESQYNESKEVLQRIEKTMEEAEQRLNICKQEAKRLYRQAMDATEGVSPSEEPLKAKFAILSNDLDTLESRISKQKAELACLPEVNQSVFQEYEARQKKIASLQQSVTELTAELNSTEATIEAIKTTWLPQISDYIQQINVKYSAYFHEMNCAGEVSLHVPDDEYDFENYGITIRVKFRGESDLKELDGHRQSGGERAVSTALYMLAMQGLTSVPFRLVDEINQGMDVINERKVFQLLLRIVDHSSTSCQYFLITPKPVVSEALVTAQMVREKRRRYSVWFDPLCNLTQYLLSRTTRLTSYV</sequence>
<dbReference type="GeneID" id="103505774"/>
<proteinExistence type="inferred from homology"/>
<dbReference type="GO" id="GO:0000724">
    <property type="term" value="P:double-strand break repair via homologous recombination"/>
    <property type="evidence" value="ECO:0007669"/>
    <property type="project" value="TreeGrafter"/>
</dbReference>
<dbReference type="AlphaFoldDB" id="A0A1S3CV06"/>
<dbReference type="RefSeq" id="XP_008468360.1">
    <property type="nucleotide sequence ID" value="XM_008470138.1"/>
</dbReference>
<protein>
    <recommendedName>
        <fullName evidence="2">Structural maintenance of chromosomes protein 5</fullName>
    </recommendedName>
</protein>
<feature type="non-terminal residue" evidence="6">
    <location>
        <position position="1"/>
    </location>
</feature>
<dbReference type="GO" id="GO:0030915">
    <property type="term" value="C:Smc5-Smc6 complex"/>
    <property type="evidence" value="ECO:0007669"/>
    <property type="project" value="TreeGrafter"/>
</dbReference>
<comment type="similarity">
    <text evidence="1">Belongs to the SMC family. SMC5 subfamily.</text>
</comment>
<evidence type="ECO:0000313" key="5">
    <source>
        <dbReference type="Proteomes" id="UP000079169"/>
    </source>
</evidence>
<accession>A0A1S3CV06</accession>
<evidence type="ECO:0000256" key="3">
    <source>
        <dbReference type="ARBA" id="ARBA00023054"/>
    </source>
</evidence>
<keyword evidence="5" id="KW-1185">Reference proteome</keyword>
<evidence type="ECO:0000256" key="2">
    <source>
        <dbReference type="ARBA" id="ARBA00018687"/>
    </source>
</evidence>
<organism evidence="5 6">
    <name type="scientific">Diaphorina citri</name>
    <name type="common">Asian citrus psyllid</name>
    <dbReference type="NCBI Taxonomy" id="121845"/>
    <lineage>
        <taxon>Eukaryota</taxon>
        <taxon>Metazoa</taxon>
        <taxon>Ecdysozoa</taxon>
        <taxon>Arthropoda</taxon>
        <taxon>Hexapoda</taxon>
        <taxon>Insecta</taxon>
        <taxon>Pterygota</taxon>
        <taxon>Neoptera</taxon>
        <taxon>Paraneoptera</taxon>
        <taxon>Hemiptera</taxon>
        <taxon>Sternorrhyncha</taxon>
        <taxon>Psylloidea</taxon>
        <taxon>Psyllidae</taxon>
        <taxon>Diaphorininae</taxon>
        <taxon>Diaphorina</taxon>
    </lineage>
</organism>
<dbReference type="GO" id="GO:0005634">
    <property type="term" value="C:nucleus"/>
    <property type="evidence" value="ECO:0007669"/>
    <property type="project" value="TreeGrafter"/>
</dbReference>
<keyword evidence="3 4" id="KW-0175">Coiled coil</keyword>
<gene>
    <name evidence="6" type="primary">LOC103505774</name>
</gene>